<gene>
    <name evidence="2" type="ORF">SBA5_1070013</name>
</gene>
<dbReference type="EMBL" id="OKRB01000010">
    <property type="protein sequence ID" value="SPE17610.1"/>
    <property type="molecule type" value="Genomic_DNA"/>
</dbReference>
<dbReference type="Pfam" id="PF06897">
    <property type="entry name" value="DUF1269"/>
    <property type="match status" value="1"/>
</dbReference>
<keyword evidence="1" id="KW-0175">Coiled coil</keyword>
<dbReference type="Proteomes" id="UP000239735">
    <property type="component" value="Unassembled WGS sequence"/>
</dbReference>
<accession>A0A2N9L2Y0</accession>
<evidence type="ECO:0000313" key="2">
    <source>
        <dbReference type="EMBL" id="SPE17610.1"/>
    </source>
</evidence>
<dbReference type="InterPro" id="IPR009200">
    <property type="entry name" value="DUF1269_membrane"/>
</dbReference>
<reference evidence="3" key="1">
    <citation type="submission" date="2018-02" db="EMBL/GenBank/DDBJ databases">
        <authorList>
            <person name="Hausmann B."/>
        </authorList>
    </citation>
    <scope>NUCLEOTIDE SEQUENCE [LARGE SCALE GENOMIC DNA]</scope>
    <source>
        <strain evidence="3">Peat soil MAG SbA5</strain>
    </source>
</reference>
<organism evidence="2 3">
    <name type="scientific">Candidatus Sulfuritelmatomonas gaucii</name>
    <dbReference type="NCBI Taxonomy" id="2043161"/>
    <lineage>
        <taxon>Bacteria</taxon>
        <taxon>Pseudomonadati</taxon>
        <taxon>Acidobacteriota</taxon>
        <taxon>Terriglobia</taxon>
        <taxon>Terriglobales</taxon>
        <taxon>Acidobacteriaceae</taxon>
        <taxon>Candidatus Sulfuritelmatomonas</taxon>
    </lineage>
</organism>
<dbReference type="AlphaFoldDB" id="A0A2N9L2Y0"/>
<proteinExistence type="predicted"/>
<feature type="coiled-coil region" evidence="1">
    <location>
        <begin position="152"/>
        <end position="223"/>
    </location>
</feature>
<sequence>MEKMLVVVFDNETKAYEGSRALNQLDVEGNITIHAKAVISKNGDGTVSVKQGEDDFPVRTASGTAIGSLIGLLGGPVGLGIGAVAGALAGSIGDLYVAGVNADFLDNVSALLTPGKCAVVADVSEEWVTPVDIRMEAAGGVVFRSLRTTVEDDQRARDVAELKEEIAQLKAEQAQSRAEHKAKLQAKIDALNAKLQEKLDQAKQRSEQIKAETDAKVQALQQKAAKDHSDAKKAINARIDQIRGEYEERSKRLKGLAAAQLRKAAADLEK</sequence>
<evidence type="ECO:0000313" key="3">
    <source>
        <dbReference type="Proteomes" id="UP000239735"/>
    </source>
</evidence>
<evidence type="ECO:0000256" key="1">
    <source>
        <dbReference type="SAM" id="Coils"/>
    </source>
</evidence>
<protein>
    <submittedName>
        <fullName evidence="2">Membrane protein</fullName>
    </submittedName>
</protein>
<name>A0A2N9L2Y0_9BACT</name>
<dbReference type="OrthoDB" id="978939at2"/>